<sequence>MRLSQFWQLMDDEFGGAYARTLAVHQSLPDLGGRTADEALTQGVPPRQVWDAVCEQMQVPIERRLGIDRPAKPGNPD</sequence>
<dbReference type="Pfam" id="PF11248">
    <property type="entry name" value="DUF3046"/>
    <property type="match status" value="1"/>
</dbReference>
<reference evidence="1 2" key="1">
    <citation type="submission" date="2012-08" db="EMBL/GenBank/DDBJ databases">
        <title>Whole genome shotgun sequence of Kineosphaera limosa NBRC 100340.</title>
        <authorList>
            <person name="Yoshida I."/>
            <person name="Isaki S."/>
            <person name="Hosoyama A."/>
            <person name="Tsuchikane K."/>
            <person name="Katsumata H."/>
            <person name="Ando Y."/>
            <person name="Ohji S."/>
            <person name="Hamada M."/>
            <person name="Tamura T."/>
            <person name="Yamazoe A."/>
            <person name="Yamazaki S."/>
            <person name="Fujita N."/>
        </authorList>
    </citation>
    <scope>NUCLEOTIDE SEQUENCE [LARGE SCALE GENOMIC DNA]</scope>
    <source>
        <strain evidence="1 2">NBRC 100340</strain>
    </source>
</reference>
<proteinExistence type="predicted"/>
<protein>
    <recommendedName>
        <fullName evidence="3">DUF3046 domain-containing protein</fullName>
    </recommendedName>
</protein>
<organism evidence="1 2">
    <name type="scientific">Kineosphaera limosa NBRC 100340</name>
    <dbReference type="NCBI Taxonomy" id="1184609"/>
    <lineage>
        <taxon>Bacteria</taxon>
        <taxon>Bacillati</taxon>
        <taxon>Actinomycetota</taxon>
        <taxon>Actinomycetes</taxon>
        <taxon>Micrococcales</taxon>
        <taxon>Dermatophilaceae</taxon>
        <taxon>Kineosphaera</taxon>
    </lineage>
</organism>
<name>K6W542_9MICO</name>
<dbReference type="AlphaFoldDB" id="K6W542"/>
<dbReference type="OrthoDB" id="3215033at2"/>
<keyword evidence="2" id="KW-1185">Reference proteome</keyword>
<comment type="caution">
    <text evidence="1">The sequence shown here is derived from an EMBL/GenBank/DDBJ whole genome shotgun (WGS) entry which is preliminary data.</text>
</comment>
<dbReference type="RefSeq" id="WP_006590813.1">
    <property type="nucleotide sequence ID" value="NZ_BAHD01000004.1"/>
</dbReference>
<evidence type="ECO:0000313" key="2">
    <source>
        <dbReference type="Proteomes" id="UP000008366"/>
    </source>
</evidence>
<gene>
    <name evidence="1" type="ORF">KILIM_004_00700</name>
</gene>
<accession>K6W542</accession>
<dbReference type="eggNOG" id="ENOG5031JVW">
    <property type="taxonomic scope" value="Bacteria"/>
</dbReference>
<dbReference type="STRING" id="1184609.KILIM_004_00700"/>
<dbReference type="EMBL" id="BAHD01000004">
    <property type="protein sequence ID" value="GAB94280.1"/>
    <property type="molecule type" value="Genomic_DNA"/>
</dbReference>
<dbReference type="Proteomes" id="UP000008366">
    <property type="component" value="Unassembled WGS sequence"/>
</dbReference>
<evidence type="ECO:0008006" key="3">
    <source>
        <dbReference type="Google" id="ProtNLM"/>
    </source>
</evidence>
<dbReference type="InterPro" id="IPR021408">
    <property type="entry name" value="DUF3046"/>
</dbReference>
<evidence type="ECO:0000313" key="1">
    <source>
        <dbReference type="EMBL" id="GAB94280.1"/>
    </source>
</evidence>